<dbReference type="Gene3D" id="1.10.357.10">
    <property type="entry name" value="Tetracycline Repressor, domain 2"/>
    <property type="match status" value="1"/>
</dbReference>
<reference evidence="1 2" key="1">
    <citation type="submission" date="2021-03" db="EMBL/GenBank/DDBJ databases">
        <title>Enterococcal diversity collection.</title>
        <authorList>
            <person name="Gilmore M.S."/>
            <person name="Schwartzman J."/>
            <person name="Van Tyne D."/>
            <person name="Martin M."/>
            <person name="Earl A.M."/>
            <person name="Manson A.L."/>
            <person name="Straub T."/>
            <person name="Salamzade R."/>
            <person name="Saavedra J."/>
            <person name="Lebreton F."/>
            <person name="Prichula J."/>
            <person name="Schaufler K."/>
            <person name="Gaca A."/>
            <person name="Sgardioli B."/>
            <person name="Wagenaar J."/>
            <person name="Strong T."/>
        </authorList>
    </citation>
    <scope>NUCLEOTIDE SEQUENCE [LARGE SCALE GENOMIC DNA]</scope>
    <source>
        <strain evidence="1 2">MJM16</strain>
    </source>
</reference>
<comment type="caution">
    <text evidence="1">The sequence shown here is derived from an EMBL/GenBank/DDBJ whole genome shotgun (WGS) entry which is preliminary data.</text>
</comment>
<gene>
    <name evidence="1" type="ORF">JZO85_06230</name>
</gene>
<dbReference type="SUPFAM" id="SSF46689">
    <property type="entry name" value="Homeodomain-like"/>
    <property type="match status" value="1"/>
</dbReference>
<accession>A0ABS3HG15</accession>
<keyword evidence="2" id="KW-1185">Reference proteome</keyword>
<evidence type="ECO:0000313" key="1">
    <source>
        <dbReference type="EMBL" id="MBO0451860.1"/>
    </source>
</evidence>
<evidence type="ECO:0008006" key="3">
    <source>
        <dbReference type="Google" id="ProtNLM"/>
    </source>
</evidence>
<proteinExistence type="predicted"/>
<dbReference type="Proteomes" id="UP000664495">
    <property type="component" value="Unassembled WGS sequence"/>
</dbReference>
<protein>
    <recommendedName>
        <fullName evidence="3">TetR/AcrR family transcriptional regulator</fullName>
    </recommendedName>
</protein>
<sequence>MQFTVSANTIKNNLENQLMHGAKKLIEDKHYLTIPLNELLAASKVSKKRFYQHYKNQVDLLHSANHTFITELEAIIPSIESKEDLTRLTDNLIEMTSSVEQQKRIKLLFQMNHGIDLNHFMPLKAQIFTILNAKMELFFQKIRRKTDSLNIDELKEAFYTIMEDSIIHDKIRNFHLMVYSLKILDVVFE</sequence>
<evidence type="ECO:0000313" key="2">
    <source>
        <dbReference type="Proteomes" id="UP000664495"/>
    </source>
</evidence>
<dbReference type="EMBL" id="JAFLVR010000012">
    <property type="protein sequence ID" value="MBO0451860.1"/>
    <property type="molecule type" value="Genomic_DNA"/>
</dbReference>
<dbReference type="InterPro" id="IPR009057">
    <property type="entry name" value="Homeodomain-like_sf"/>
</dbReference>
<dbReference type="RefSeq" id="WP_207107640.1">
    <property type="nucleotide sequence ID" value="NZ_JAFLVR010000012.1"/>
</dbReference>
<organism evidence="1 2">
    <name type="scientific">Candidatus Enterococcus murrayae</name>
    <dbReference type="NCBI Taxonomy" id="2815321"/>
    <lineage>
        <taxon>Bacteria</taxon>
        <taxon>Bacillati</taxon>
        <taxon>Bacillota</taxon>
        <taxon>Bacilli</taxon>
        <taxon>Lactobacillales</taxon>
        <taxon>Enterococcaceae</taxon>
        <taxon>Enterococcus</taxon>
    </lineage>
</organism>
<name>A0ABS3HG15_9ENTE</name>